<evidence type="ECO:0000256" key="1">
    <source>
        <dbReference type="SAM" id="MobiDB-lite"/>
    </source>
</evidence>
<protein>
    <submittedName>
        <fullName evidence="2">Uncharacterized protein</fullName>
    </submittedName>
</protein>
<evidence type="ECO:0000313" key="3">
    <source>
        <dbReference type="Proteomes" id="UP000009172"/>
    </source>
</evidence>
<dbReference type="EMBL" id="GG698526">
    <property type="protein sequence ID" value="EGD99810.1"/>
    <property type="molecule type" value="Genomic_DNA"/>
</dbReference>
<reference evidence="3" key="1">
    <citation type="journal article" date="2012" name="MBio">
        <title>Comparative genome analysis of Trichophyton rubrum and related dermatophytes reveals candidate genes involved in infection.</title>
        <authorList>
            <person name="Martinez D.A."/>
            <person name="Oliver B.G."/>
            <person name="Graeser Y."/>
            <person name="Goldberg J.M."/>
            <person name="Li W."/>
            <person name="Martinez-Rossi N.M."/>
            <person name="Monod M."/>
            <person name="Shelest E."/>
            <person name="Barton R.C."/>
            <person name="Birch E."/>
            <person name="Brakhage A.A."/>
            <person name="Chen Z."/>
            <person name="Gurr S.J."/>
            <person name="Heiman D."/>
            <person name="Heitman J."/>
            <person name="Kosti I."/>
            <person name="Rossi A."/>
            <person name="Saif S."/>
            <person name="Samalova M."/>
            <person name="Saunders C.W."/>
            <person name="Shea T."/>
            <person name="Summerbell R.C."/>
            <person name="Xu J."/>
            <person name="Young S."/>
            <person name="Zeng Q."/>
            <person name="Birren B.W."/>
            <person name="Cuomo C.A."/>
            <person name="White T.C."/>
        </authorList>
    </citation>
    <scope>NUCLEOTIDE SEQUENCE [LARGE SCALE GENOMIC DNA]</scope>
    <source>
        <strain evidence="3">CBS 112818</strain>
    </source>
</reference>
<sequence>MEQRAGVAEASNQTPRTESKKAWPDTRESKQRIGRAVVSYMRPSRLAEEQLAQPAIGLPAGRTEEKAARSFSLLVLPHVGWLPRCGNRKLNRTMEPEVSAGHLLLS</sequence>
<dbReference type="AlphaFoldDB" id="F2S8B1"/>
<keyword evidence="3" id="KW-1185">Reference proteome</keyword>
<dbReference type="HOGENOM" id="CLU_2225106_0_0_1"/>
<gene>
    <name evidence="2" type="ORF">TESG_07147</name>
</gene>
<evidence type="ECO:0000313" key="2">
    <source>
        <dbReference type="EMBL" id="EGD99810.1"/>
    </source>
</evidence>
<feature type="region of interest" description="Disordered" evidence="1">
    <location>
        <begin position="1"/>
        <end position="34"/>
    </location>
</feature>
<proteinExistence type="predicted"/>
<dbReference type="Proteomes" id="UP000009172">
    <property type="component" value="Unassembled WGS sequence"/>
</dbReference>
<accession>F2S8B1</accession>
<feature type="compositionally biased region" description="Basic and acidic residues" evidence="1">
    <location>
        <begin position="17"/>
        <end position="31"/>
    </location>
</feature>
<name>F2S8B1_TRIT1</name>
<organism evidence="2 3">
    <name type="scientific">Trichophyton tonsurans (strain CBS 112818)</name>
    <name type="common">Scalp ringworm fungus</name>
    <dbReference type="NCBI Taxonomy" id="647933"/>
    <lineage>
        <taxon>Eukaryota</taxon>
        <taxon>Fungi</taxon>
        <taxon>Dikarya</taxon>
        <taxon>Ascomycota</taxon>
        <taxon>Pezizomycotina</taxon>
        <taxon>Eurotiomycetes</taxon>
        <taxon>Eurotiomycetidae</taxon>
        <taxon>Onygenales</taxon>
        <taxon>Arthrodermataceae</taxon>
        <taxon>Trichophyton</taxon>
    </lineage>
</organism>